<proteinExistence type="predicted"/>
<feature type="region of interest" description="Disordered" evidence="1">
    <location>
        <begin position="187"/>
        <end position="250"/>
    </location>
</feature>
<gene>
    <name evidence="2" type="ORF">g.27584</name>
</gene>
<feature type="compositionally biased region" description="Low complexity" evidence="1">
    <location>
        <begin position="209"/>
        <end position="233"/>
    </location>
</feature>
<feature type="compositionally biased region" description="Acidic residues" evidence="1">
    <location>
        <begin position="365"/>
        <end position="390"/>
    </location>
</feature>
<dbReference type="AlphaFoldDB" id="A0A0A1WZF5"/>
<evidence type="ECO:0000313" key="2">
    <source>
        <dbReference type="EMBL" id="JAD04051.1"/>
    </source>
</evidence>
<evidence type="ECO:0000256" key="1">
    <source>
        <dbReference type="SAM" id="MobiDB-lite"/>
    </source>
</evidence>
<sequence length="527" mass="58402">MLALKQMPLKAKTQTTATYKTTLESMRKLQQQQQQQEKPVEITAAAAKLYNSYDGPQTRVAKKPNTNHNNNHNNNEKQQQHQQLHAATLTTSFLSAPPDVSKHSNDVLQQQQLQQQMQQQQQMQPPQQQQQKLAQNITACNDKLTKNSSSNSNITSNVSVKRVNFDLPQKVVDSSVVAATPVEVATRKLPQPPPPAVTSGVTKFSTQASSNSSSLSSSGSRNNGSNSHVSSRVAALGNASEDHTNSASASKIATTSLADGVQASKTLAAYQRNSAEDTSKAPLSLPPHYARKASNRAEVARTHLSPFKHIVYNGTYPIDLPLQSRFDALGRDYDPEANAETTRLKYTHLLNDYDLDEQDLLDDVAEEDEDEDDDDDEDEDDDYVEEDDADAYGYNETHELAKVDERMPYNMAAFLPEQERPPRSTLLNRLGVIREVSTSSSVEAAGAGGTVSTSSNHHAVWSMQELIANPSIPLNYQKMCHEVEQSLTSFEKYLDSKTFEHRKSQQQPVRTYDIDGPIGEPQDKKHI</sequence>
<dbReference type="SUPFAM" id="SSF48371">
    <property type="entry name" value="ARM repeat"/>
    <property type="match status" value="1"/>
</dbReference>
<organism evidence="2">
    <name type="scientific">Zeugodacus cucurbitae</name>
    <name type="common">Melon fruit fly</name>
    <name type="synonym">Bactrocera cucurbitae</name>
    <dbReference type="NCBI Taxonomy" id="28588"/>
    <lineage>
        <taxon>Eukaryota</taxon>
        <taxon>Metazoa</taxon>
        <taxon>Ecdysozoa</taxon>
        <taxon>Arthropoda</taxon>
        <taxon>Hexapoda</taxon>
        <taxon>Insecta</taxon>
        <taxon>Pterygota</taxon>
        <taxon>Neoptera</taxon>
        <taxon>Endopterygota</taxon>
        <taxon>Diptera</taxon>
        <taxon>Brachycera</taxon>
        <taxon>Muscomorpha</taxon>
        <taxon>Tephritoidea</taxon>
        <taxon>Tephritidae</taxon>
        <taxon>Zeugodacus</taxon>
        <taxon>Zeugodacus</taxon>
    </lineage>
</organism>
<feature type="region of interest" description="Disordered" evidence="1">
    <location>
        <begin position="498"/>
        <end position="527"/>
    </location>
</feature>
<feature type="compositionally biased region" description="Polar residues" evidence="1">
    <location>
        <begin position="199"/>
        <end position="208"/>
    </location>
</feature>
<accession>A0A0A1WZF5</accession>
<name>A0A0A1WZF5_ZEUCU</name>
<feature type="region of interest" description="Disordered" evidence="1">
    <location>
        <begin position="54"/>
        <end position="85"/>
    </location>
</feature>
<dbReference type="EMBL" id="GBXI01010241">
    <property type="protein sequence ID" value="JAD04051.1"/>
    <property type="molecule type" value="Transcribed_RNA"/>
</dbReference>
<protein>
    <submittedName>
        <fullName evidence="2">Uncharacterized protein</fullName>
    </submittedName>
</protein>
<reference evidence="2" key="1">
    <citation type="submission" date="2014-11" db="EMBL/GenBank/DDBJ databases">
        <authorList>
            <person name="Geib S."/>
        </authorList>
    </citation>
    <scope>NUCLEOTIDE SEQUENCE</scope>
</reference>
<feature type="region of interest" description="Disordered" evidence="1">
    <location>
        <begin position="365"/>
        <end position="395"/>
    </location>
</feature>
<reference evidence="2" key="2">
    <citation type="journal article" date="2015" name="Gigascience">
        <title>Reconstructing a comprehensive transcriptome assembly of a white-pupal translocated strain of the pest fruit fly Bactrocera cucurbitae.</title>
        <authorList>
            <person name="Sim S.B."/>
            <person name="Calla B."/>
            <person name="Hall B."/>
            <person name="DeRego T."/>
            <person name="Geib S.M."/>
        </authorList>
    </citation>
    <scope>NUCLEOTIDE SEQUENCE</scope>
</reference>
<dbReference type="InterPro" id="IPR016024">
    <property type="entry name" value="ARM-type_fold"/>
</dbReference>